<dbReference type="Gramene" id="GBG45923">
    <property type="protein sequence ID" value="GBG45923"/>
    <property type="gene ID" value="CBR_g79383"/>
</dbReference>
<comment type="pathway">
    <text evidence="1 8">Glycan metabolism; pectin degradation; 2-dehydro-3-deoxy-D-gluconate from pectin: step 1/5.</text>
</comment>
<evidence type="ECO:0000256" key="7">
    <source>
        <dbReference type="PROSITE-ProRule" id="PRU10040"/>
    </source>
</evidence>
<dbReference type="Gene3D" id="2.160.20.10">
    <property type="entry name" value="Single-stranded right-handed beta-helix, Pectin lyase-like"/>
    <property type="match status" value="1"/>
</dbReference>
<dbReference type="Proteomes" id="UP000265515">
    <property type="component" value="Unassembled WGS sequence"/>
</dbReference>
<protein>
    <recommendedName>
        <fullName evidence="3 8">Pectinesterase</fullName>
        <ecNumber evidence="3 8">3.1.1.11</ecNumber>
    </recommendedName>
</protein>
<dbReference type="InterPro" id="IPR000070">
    <property type="entry name" value="Pectinesterase_cat"/>
</dbReference>
<dbReference type="OrthoDB" id="2019149at2759"/>
<organism evidence="10 11">
    <name type="scientific">Chara braunii</name>
    <name type="common">Braun's stonewort</name>
    <dbReference type="NCBI Taxonomy" id="69332"/>
    <lineage>
        <taxon>Eukaryota</taxon>
        <taxon>Viridiplantae</taxon>
        <taxon>Streptophyta</taxon>
        <taxon>Charophyceae</taxon>
        <taxon>Charales</taxon>
        <taxon>Characeae</taxon>
        <taxon>Chara</taxon>
    </lineage>
</organism>
<keyword evidence="11" id="KW-1185">Reference proteome</keyword>
<evidence type="ECO:0000313" key="10">
    <source>
        <dbReference type="EMBL" id="GBG45923.1"/>
    </source>
</evidence>
<reference evidence="10 11" key="1">
    <citation type="journal article" date="2018" name="Cell">
        <title>The Chara Genome: Secondary Complexity and Implications for Plant Terrestrialization.</title>
        <authorList>
            <person name="Nishiyama T."/>
            <person name="Sakayama H."/>
            <person name="Vries J.D."/>
            <person name="Buschmann H."/>
            <person name="Saint-Marcoux D."/>
            <person name="Ullrich K.K."/>
            <person name="Haas F.B."/>
            <person name="Vanderstraeten L."/>
            <person name="Becker D."/>
            <person name="Lang D."/>
            <person name="Vosolsobe S."/>
            <person name="Rombauts S."/>
            <person name="Wilhelmsson P.K.I."/>
            <person name="Janitza P."/>
            <person name="Kern R."/>
            <person name="Heyl A."/>
            <person name="Rumpler F."/>
            <person name="Villalobos L.I.A.C."/>
            <person name="Clay J.M."/>
            <person name="Skokan R."/>
            <person name="Toyoda A."/>
            <person name="Suzuki Y."/>
            <person name="Kagoshima H."/>
            <person name="Schijlen E."/>
            <person name="Tajeshwar N."/>
            <person name="Catarino B."/>
            <person name="Hetherington A.J."/>
            <person name="Saltykova A."/>
            <person name="Bonnot C."/>
            <person name="Breuninger H."/>
            <person name="Symeonidi A."/>
            <person name="Radhakrishnan G.V."/>
            <person name="Van Nieuwerburgh F."/>
            <person name="Deforce D."/>
            <person name="Chang C."/>
            <person name="Karol K.G."/>
            <person name="Hedrich R."/>
            <person name="Ulvskov P."/>
            <person name="Glockner G."/>
            <person name="Delwiche C.F."/>
            <person name="Petrasek J."/>
            <person name="Van de Peer Y."/>
            <person name="Friml J."/>
            <person name="Beilby M."/>
            <person name="Dolan L."/>
            <person name="Kohara Y."/>
            <person name="Sugano S."/>
            <person name="Fujiyama A."/>
            <person name="Delaux P.-M."/>
            <person name="Quint M."/>
            <person name="TheiBen G."/>
            <person name="Hagemann M."/>
            <person name="Harholt J."/>
            <person name="Dunand C."/>
            <person name="Zachgo S."/>
            <person name="Langdale J."/>
            <person name="Maumus F."/>
            <person name="Straeten D.V.D."/>
            <person name="Gould S.B."/>
            <person name="Rensing S.A."/>
        </authorList>
    </citation>
    <scope>NUCLEOTIDE SEQUENCE [LARGE SCALE GENOMIC DNA]</scope>
    <source>
        <strain evidence="10 11">S276</strain>
    </source>
</reference>
<evidence type="ECO:0000256" key="5">
    <source>
        <dbReference type="ARBA" id="ARBA00023085"/>
    </source>
</evidence>
<dbReference type="InterPro" id="IPR012334">
    <property type="entry name" value="Pectin_lyas_fold"/>
</dbReference>
<dbReference type="PROSITE" id="PS00503">
    <property type="entry name" value="PECTINESTERASE_2"/>
    <property type="match status" value="1"/>
</dbReference>
<dbReference type="PANTHER" id="PTHR31321">
    <property type="entry name" value="ACYL-COA THIOESTER HYDROLASE YBHC-RELATED"/>
    <property type="match status" value="1"/>
</dbReference>
<dbReference type="Pfam" id="PF01095">
    <property type="entry name" value="Pectinesterase"/>
    <property type="match status" value="1"/>
</dbReference>
<dbReference type="InterPro" id="IPR033131">
    <property type="entry name" value="Pectinesterase_Asp_AS"/>
</dbReference>
<dbReference type="PANTHER" id="PTHR31321:SF57">
    <property type="entry name" value="PECTINESTERASE 53-RELATED"/>
    <property type="match status" value="1"/>
</dbReference>
<evidence type="ECO:0000256" key="4">
    <source>
        <dbReference type="ARBA" id="ARBA00022801"/>
    </source>
</evidence>
<sequence length="426" mass="45638">SMAMAALQPSWPVSLRVLLLTTWSCRLFSWEGGGGGGGGGGGEGVGWAECASVPTSPSLSVPIQTREKVEQDTRLWALRLRKAHAIITPPGTPTPSPRQAGAPLPPCNATVGVGKNATYTSIQGAISQIPSSRGTRRWVICVTDGTYREKVKLRSSCTYVTLVGVSRDPTKVVVSWDDTAGSPSPTATGVGSTTSPSTLGTFDSYTFAAEASYFTAMYITFSNTAPRPNDGSEGGQAVAVRASANYMSFYHCSFLGFQDTLYAHQGTLYFRNCYIRGSVDFIFGNATAWFYDCSLYANVASKGYLTAQNRGSPTERSGFAFYKGSVRGTGVVYLGRAWGIASRVVFYEVFLDSIVAPEGWDSWGKSTDAIFYAEYNCMGPGSATAGRVNWSIKLTAEEARIFGSCDFIDAKKWQDQTGLPSSARAC</sequence>
<feature type="chain" id="PRO_5017101731" description="Pectinesterase" evidence="8">
    <location>
        <begin position="28"/>
        <end position="426"/>
    </location>
</feature>
<keyword evidence="4 8" id="KW-0378">Hydrolase</keyword>
<feature type="signal peptide" evidence="8">
    <location>
        <begin position="1"/>
        <end position="27"/>
    </location>
</feature>
<proteinExistence type="inferred from homology"/>
<evidence type="ECO:0000256" key="1">
    <source>
        <dbReference type="ARBA" id="ARBA00005184"/>
    </source>
</evidence>
<feature type="non-terminal residue" evidence="10">
    <location>
        <position position="1"/>
    </location>
</feature>
<evidence type="ECO:0000313" key="11">
    <source>
        <dbReference type="Proteomes" id="UP000265515"/>
    </source>
</evidence>
<dbReference type="OMA" id="EHENDAG"/>
<comment type="caution">
    <text evidence="10">The sequence shown here is derived from an EMBL/GenBank/DDBJ whole genome shotgun (WGS) entry which is preliminary data.</text>
</comment>
<comment type="similarity">
    <text evidence="2">Belongs to the pectinesterase family.</text>
</comment>
<evidence type="ECO:0000259" key="9">
    <source>
        <dbReference type="Pfam" id="PF01095"/>
    </source>
</evidence>
<gene>
    <name evidence="10" type="ORF">CBR_g79383</name>
</gene>
<dbReference type="EC" id="3.1.1.11" evidence="3 8"/>
<dbReference type="STRING" id="69332.A0A388JKT9"/>
<dbReference type="GO" id="GO:0045490">
    <property type="term" value="P:pectin catabolic process"/>
    <property type="evidence" value="ECO:0007669"/>
    <property type="project" value="UniProtKB-UniRule"/>
</dbReference>
<feature type="active site" evidence="7">
    <location>
        <position position="280"/>
    </location>
</feature>
<comment type="catalytic activity">
    <reaction evidence="6 8">
        <text>[(1-&gt;4)-alpha-D-galacturonosyl methyl ester](n) + n H2O = [(1-&gt;4)-alpha-D-galacturonosyl](n) + n methanol + n H(+)</text>
        <dbReference type="Rhea" id="RHEA:22380"/>
        <dbReference type="Rhea" id="RHEA-COMP:14570"/>
        <dbReference type="Rhea" id="RHEA-COMP:14573"/>
        <dbReference type="ChEBI" id="CHEBI:15377"/>
        <dbReference type="ChEBI" id="CHEBI:15378"/>
        <dbReference type="ChEBI" id="CHEBI:17790"/>
        <dbReference type="ChEBI" id="CHEBI:140522"/>
        <dbReference type="ChEBI" id="CHEBI:140523"/>
        <dbReference type="EC" id="3.1.1.11"/>
    </reaction>
</comment>
<evidence type="ECO:0000256" key="2">
    <source>
        <dbReference type="ARBA" id="ARBA00008891"/>
    </source>
</evidence>
<dbReference type="InterPro" id="IPR011050">
    <property type="entry name" value="Pectin_lyase_fold/virulence"/>
</dbReference>
<dbReference type="SUPFAM" id="SSF51126">
    <property type="entry name" value="Pectin lyase-like"/>
    <property type="match status" value="1"/>
</dbReference>
<accession>A0A388JKT9</accession>
<feature type="domain" description="Pectinesterase catalytic" evidence="9">
    <location>
        <begin position="109"/>
        <end position="410"/>
    </location>
</feature>
<evidence type="ECO:0000256" key="6">
    <source>
        <dbReference type="ARBA" id="ARBA00047928"/>
    </source>
</evidence>
<name>A0A388JKT9_CHABU</name>
<keyword evidence="8" id="KW-0732">Signal</keyword>
<evidence type="ECO:0000256" key="3">
    <source>
        <dbReference type="ARBA" id="ARBA00013229"/>
    </source>
</evidence>
<dbReference type="EMBL" id="BFEA01003961">
    <property type="protein sequence ID" value="GBG45923.1"/>
    <property type="molecule type" value="Genomic_DNA"/>
</dbReference>
<dbReference type="AlphaFoldDB" id="A0A388JKT9"/>
<dbReference type="GO" id="GO:0030599">
    <property type="term" value="F:pectinesterase activity"/>
    <property type="evidence" value="ECO:0007669"/>
    <property type="project" value="UniProtKB-UniRule"/>
</dbReference>
<keyword evidence="5 8" id="KW-0063">Aspartyl esterase</keyword>
<dbReference type="UniPathway" id="UPA00545">
    <property type="reaction ID" value="UER00823"/>
</dbReference>
<dbReference type="GO" id="GO:0042545">
    <property type="term" value="P:cell wall modification"/>
    <property type="evidence" value="ECO:0007669"/>
    <property type="project" value="UniProtKB-UniRule"/>
</dbReference>
<evidence type="ECO:0000256" key="8">
    <source>
        <dbReference type="RuleBase" id="RU000589"/>
    </source>
</evidence>